<feature type="domain" description="Transposase InsH N-terminal" evidence="8">
    <location>
        <begin position="14"/>
        <end position="112"/>
    </location>
</feature>
<evidence type="ECO:0000259" key="8">
    <source>
        <dbReference type="Pfam" id="PF05598"/>
    </source>
</evidence>
<accession>A0A2U1UX98</accession>
<evidence type="ECO:0000256" key="1">
    <source>
        <dbReference type="ARBA" id="ARBA00003544"/>
    </source>
</evidence>
<dbReference type="PANTHER" id="PTHR35604:SF2">
    <property type="entry name" value="TRANSPOSASE INSH FOR INSERTION SEQUENCE ELEMENT IS5A-RELATED"/>
    <property type="match status" value="1"/>
</dbReference>
<dbReference type="EMBL" id="PDOA01000070">
    <property type="protein sequence ID" value="PWC26293.1"/>
    <property type="molecule type" value="Genomic_DNA"/>
</dbReference>
<dbReference type="Proteomes" id="UP000245048">
    <property type="component" value="Unassembled WGS sequence"/>
</dbReference>
<dbReference type="GO" id="GO:0006313">
    <property type="term" value="P:DNA transposition"/>
    <property type="evidence" value="ECO:0007669"/>
    <property type="project" value="InterPro"/>
</dbReference>
<feature type="region of interest" description="Disordered" evidence="6">
    <location>
        <begin position="284"/>
        <end position="304"/>
    </location>
</feature>
<organism evidence="9 10">
    <name type="scientific">Teichococcus aestuarii</name>
    <dbReference type="NCBI Taxonomy" id="568898"/>
    <lineage>
        <taxon>Bacteria</taxon>
        <taxon>Pseudomonadati</taxon>
        <taxon>Pseudomonadota</taxon>
        <taxon>Alphaproteobacteria</taxon>
        <taxon>Acetobacterales</taxon>
        <taxon>Roseomonadaceae</taxon>
        <taxon>Roseomonas</taxon>
    </lineage>
</organism>
<evidence type="ECO:0000256" key="4">
    <source>
        <dbReference type="ARBA" id="ARBA00023125"/>
    </source>
</evidence>
<proteinExistence type="inferred from homology"/>
<sequence length="358" mass="39634">MAGQPGFFDLSDRLRELSAKGDDLERIALLVDFAQFRPDLERAVPRGDGSKGGRPAFDHVLMFKILLLQAMHGLSDERAEYLIKDRLSFMRFLGLGLADAVPDANTIWTYREALKRAGAMQALFARFDATLKAAGYLAMGGQIVDATIVAAPKQRNTEAEKAALRDGRLPEDWAKKPAKLRQKDRDTRWTVKFSKARPREDGAAQVDLAVPAFGYKNHVSIDRAHGLIRGWQATHAAAHDGARLEAVLDADNTASEVWADTAYRSEKNEAMLAARGLVSRIHRKKPQGRPMPERTRRANARKSAVRSRVEHVFAHQKGIMGLVVRTIGLARAEVKIGLANLAYNMKRLVWLSGKAAPA</sequence>
<keyword evidence="3" id="KW-0815">Transposition</keyword>
<dbReference type="InterPro" id="IPR047959">
    <property type="entry name" value="Transpos_IS5"/>
</dbReference>
<evidence type="ECO:0000313" key="10">
    <source>
        <dbReference type="Proteomes" id="UP000245048"/>
    </source>
</evidence>
<comment type="function">
    <text evidence="1">Involved in the transposition of the insertion sequence IS5.</text>
</comment>
<dbReference type="PANTHER" id="PTHR35604">
    <property type="entry name" value="TRANSPOSASE INSH FOR INSERTION SEQUENCE ELEMENT IS5A-RELATED"/>
    <property type="match status" value="1"/>
</dbReference>
<evidence type="ECO:0000256" key="6">
    <source>
        <dbReference type="SAM" id="MobiDB-lite"/>
    </source>
</evidence>
<comment type="caution">
    <text evidence="9">The sequence shown here is derived from an EMBL/GenBank/DDBJ whole genome shotgun (WGS) entry which is preliminary data.</text>
</comment>
<dbReference type="InterPro" id="IPR008490">
    <property type="entry name" value="Transposase_InsH_N"/>
</dbReference>
<feature type="domain" description="Transposase IS4-like" evidence="7">
    <location>
        <begin position="142"/>
        <end position="345"/>
    </location>
</feature>
<reference evidence="10" key="1">
    <citation type="submission" date="2017-10" db="EMBL/GenBank/DDBJ databases">
        <authorList>
            <person name="Toshchakov S.V."/>
            <person name="Goeva M.A."/>
        </authorList>
    </citation>
    <scope>NUCLEOTIDE SEQUENCE [LARGE SCALE GENOMIC DNA]</scope>
    <source>
        <strain evidence="10">JR1/69-1-13</strain>
    </source>
</reference>
<comment type="similarity">
    <text evidence="2">Belongs to the transposase 11 family.</text>
</comment>
<keyword evidence="10" id="KW-1185">Reference proteome</keyword>
<evidence type="ECO:0000256" key="3">
    <source>
        <dbReference type="ARBA" id="ARBA00022578"/>
    </source>
</evidence>
<evidence type="ECO:0000313" key="9">
    <source>
        <dbReference type="EMBL" id="PWC26293.1"/>
    </source>
</evidence>
<evidence type="ECO:0000259" key="7">
    <source>
        <dbReference type="Pfam" id="PF01609"/>
    </source>
</evidence>
<protein>
    <submittedName>
        <fullName evidence="9">IS5/IS1182 family transposase</fullName>
    </submittedName>
</protein>
<dbReference type="Pfam" id="PF05598">
    <property type="entry name" value="DUF772"/>
    <property type="match status" value="1"/>
</dbReference>
<dbReference type="AlphaFoldDB" id="A0A2U1UX98"/>
<dbReference type="InterPro" id="IPR002559">
    <property type="entry name" value="Transposase_11"/>
</dbReference>
<evidence type="ECO:0000256" key="5">
    <source>
        <dbReference type="ARBA" id="ARBA00023172"/>
    </source>
</evidence>
<gene>
    <name evidence="9" type="ORF">CR165_24055</name>
</gene>
<evidence type="ECO:0000256" key="2">
    <source>
        <dbReference type="ARBA" id="ARBA00010075"/>
    </source>
</evidence>
<keyword evidence="5" id="KW-0233">DNA recombination</keyword>
<name>A0A2U1UX98_9PROT</name>
<dbReference type="GO" id="GO:0003677">
    <property type="term" value="F:DNA binding"/>
    <property type="evidence" value="ECO:0007669"/>
    <property type="project" value="UniProtKB-KW"/>
</dbReference>
<dbReference type="OrthoDB" id="9774608at2"/>
<dbReference type="GO" id="GO:0004803">
    <property type="term" value="F:transposase activity"/>
    <property type="evidence" value="ECO:0007669"/>
    <property type="project" value="InterPro"/>
</dbReference>
<dbReference type="NCBIfam" id="NF033581">
    <property type="entry name" value="transpos_IS5_4"/>
    <property type="match status" value="1"/>
</dbReference>
<keyword evidence="4" id="KW-0238">DNA-binding</keyword>
<dbReference type="RefSeq" id="WP_109519421.1">
    <property type="nucleotide sequence ID" value="NZ_PDOA01000070.1"/>
</dbReference>
<dbReference type="Pfam" id="PF01609">
    <property type="entry name" value="DDE_Tnp_1"/>
    <property type="match status" value="1"/>
</dbReference>